<dbReference type="GO" id="GO:0045211">
    <property type="term" value="C:postsynaptic membrane"/>
    <property type="evidence" value="ECO:0007669"/>
    <property type="project" value="TreeGrafter"/>
</dbReference>
<evidence type="ECO:0000256" key="23">
    <source>
        <dbReference type="ARBA" id="ARBA00023136"/>
    </source>
</evidence>
<evidence type="ECO:0000256" key="28">
    <source>
        <dbReference type="ARBA" id="ARBA00034105"/>
    </source>
</evidence>
<dbReference type="InterPro" id="IPR036028">
    <property type="entry name" value="SH3-like_dom_sf"/>
</dbReference>
<evidence type="ECO:0000256" key="20">
    <source>
        <dbReference type="ARBA" id="ARBA00023018"/>
    </source>
</evidence>
<dbReference type="GO" id="GO:0048812">
    <property type="term" value="P:neuron projection morphogenesis"/>
    <property type="evidence" value="ECO:0007669"/>
    <property type="project" value="TreeGrafter"/>
</dbReference>
<evidence type="ECO:0000256" key="10">
    <source>
        <dbReference type="ARBA" id="ARBA00004510"/>
    </source>
</evidence>
<evidence type="ECO:0000256" key="26">
    <source>
        <dbReference type="ARBA" id="ARBA00023273"/>
    </source>
</evidence>
<dbReference type="Pfam" id="PF00241">
    <property type="entry name" value="Cofilin_ADF"/>
    <property type="match status" value="1"/>
</dbReference>
<dbReference type="SMART" id="SM00326">
    <property type="entry name" value="SH3"/>
    <property type="match status" value="1"/>
</dbReference>
<dbReference type="GO" id="GO:0061003">
    <property type="term" value="P:positive regulation of dendritic spine morphogenesis"/>
    <property type="evidence" value="ECO:0007669"/>
    <property type="project" value="TreeGrafter"/>
</dbReference>
<dbReference type="GO" id="GO:0005884">
    <property type="term" value="C:actin filament"/>
    <property type="evidence" value="ECO:0007669"/>
    <property type="project" value="TreeGrafter"/>
</dbReference>
<evidence type="ECO:0000256" key="30">
    <source>
        <dbReference type="SAM" id="MobiDB-lite"/>
    </source>
</evidence>
<keyword evidence="26" id="KW-0966">Cell projection</keyword>
<comment type="subcellular location">
    <subcellularLocation>
        <location evidence="7">Cell membrane</location>
        <topology evidence="7">Peripheral membrane protein</topology>
        <orientation evidence="7">Cytoplasmic side</orientation>
    </subcellularLocation>
    <subcellularLocation>
        <location evidence="5">Cell projection</location>
        <location evidence="5">Dendrite</location>
    </subcellularLocation>
    <subcellularLocation>
        <location evidence="10">Cell projection</location>
        <location evidence="10">Lamellipodium</location>
    </subcellularLocation>
    <subcellularLocation>
        <location evidence="2">Cell projection</location>
        <location evidence="2">Podosome</location>
    </subcellularLocation>
    <subcellularLocation>
        <location evidence="8">Cell projection</location>
        <location evidence="8">Ruffle</location>
    </subcellularLocation>
    <subcellularLocation>
        <location evidence="12">Cytoplasm</location>
        <location evidence="12">Cell cortex</location>
    </subcellularLocation>
    <subcellularLocation>
        <location evidence="3">Cytoplasm</location>
        <location evidence="3">Cytoskeleton</location>
    </subcellularLocation>
    <subcellularLocation>
        <location evidence="11">Cytoplasm</location>
        <location evidence="11">Cytosol</location>
    </subcellularLocation>
    <subcellularLocation>
        <location evidence="1">Cytoplasmic vesicle</location>
        <location evidence="1">Clathrin-coated vesicle membrane</location>
        <topology evidence="1">Peripheral membrane protein</topology>
        <orientation evidence="1">Cytoplasmic side</orientation>
    </subcellularLocation>
    <subcellularLocation>
        <location evidence="6">Early endosome</location>
    </subcellularLocation>
    <subcellularLocation>
        <location evidence="4">Golgi apparatus membrane</location>
        <topology evidence="4">Peripheral membrane protein</topology>
        <orientation evidence="4">Cytoplasmic side</orientation>
    </subcellularLocation>
    <subcellularLocation>
        <location evidence="9">Perikaryon</location>
    </subcellularLocation>
    <subcellularLocation>
        <location evidence="28">Postsynaptic density</location>
    </subcellularLocation>
</comment>
<keyword evidence="17" id="KW-0963">Cytoplasm</keyword>
<dbReference type="GeneTree" id="ENSGT00940000156732"/>
<sequence>MAVNLSKNGTELMAAYKEVVDGKSDTNWVLFTYEGNSNDIRLAEKGDGGLEEMVEELSSGKVMYAFCRVQDPNSGLPKYVLINWTGEGVKDSRKGMCANHVSSMANFLKGAHVTVNARAEDDVEPDAILEKVSKASGASFHFHKQTPEYRDAPRGPVGSVYQKINAVEEIQQTNKDDFWSQAQRDEEVRRREESKRAEEERRAVERERREMDERQAKERERRAKERAQQIEEESLKELISNCYSLICFKNEAEDNYTGSSGQDIRARALYDYQAADDTEITFDPGDIITGIDMLDEGWWRGTGPDGHFGMFPANYVELL</sequence>
<keyword evidence="25" id="KW-0206">Cytoskeleton</keyword>
<name>A0A671VRM5_SPAAU</name>
<evidence type="ECO:0000256" key="17">
    <source>
        <dbReference type="ARBA" id="ARBA00022490"/>
    </source>
</evidence>
<evidence type="ECO:0000256" key="11">
    <source>
        <dbReference type="ARBA" id="ARBA00004514"/>
    </source>
</evidence>
<dbReference type="GO" id="GO:0045773">
    <property type="term" value="P:positive regulation of axon extension"/>
    <property type="evidence" value="ECO:0007669"/>
    <property type="project" value="TreeGrafter"/>
</dbReference>
<feature type="compositionally biased region" description="Basic and acidic residues" evidence="30">
    <location>
        <begin position="174"/>
        <end position="226"/>
    </location>
</feature>
<feature type="domain" description="ADF-H" evidence="32">
    <location>
        <begin position="2"/>
        <end position="133"/>
    </location>
</feature>
<proteinExistence type="inferred from homology"/>
<dbReference type="PROSITE" id="PS51263">
    <property type="entry name" value="ADF_H"/>
    <property type="match status" value="1"/>
</dbReference>
<evidence type="ECO:0000256" key="29">
    <source>
        <dbReference type="PROSITE-ProRule" id="PRU00192"/>
    </source>
</evidence>
<feature type="region of interest" description="Disordered" evidence="30">
    <location>
        <begin position="172"/>
        <end position="226"/>
    </location>
</feature>
<evidence type="ECO:0000256" key="25">
    <source>
        <dbReference type="ARBA" id="ARBA00023212"/>
    </source>
</evidence>
<dbReference type="PROSITE" id="PS50002">
    <property type="entry name" value="SH3"/>
    <property type="match status" value="1"/>
</dbReference>
<comment type="similarity">
    <text evidence="13">Belongs to the ABP1 family.</text>
</comment>
<dbReference type="GO" id="GO:0014069">
    <property type="term" value="C:postsynaptic density"/>
    <property type="evidence" value="ECO:0007669"/>
    <property type="project" value="UniProtKB-SubCell"/>
</dbReference>
<reference evidence="33" key="2">
    <citation type="submission" date="2025-08" db="UniProtKB">
        <authorList>
            <consortium name="Ensembl"/>
        </authorList>
    </citation>
    <scope>IDENTIFICATION</scope>
</reference>
<dbReference type="Ensembl" id="ENSSAUT00010031241.1">
    <property type="protein sequence ID" value="ENSSAUP00010029633.1"/>
    <property type="gene ID" value="ENSSAUG00010012717.1"/>
</dbReference>
<keyword evidence="16" id="KW-1003">Cell membrane</keyword>
<dbReference type="CDD" id="cd11281">
    <property type="entry name" value="ADF_drebrin_like"/>
    <property type="match status" value="1"/>
</dbReference>
<evidence type="ECO:0000256" key="24">
    <source>
        <dbReference type="ARBA" id="ARBA00023203"/>
    </source>
</evidence>
<evidence type="ECO:0000256" key="1">
    <source>
        <dbReference type="ARBA" id="ARBA00004145"/>
    </source>
</evidence>
<dbReference type="GO" id="GO:0051015">
    <property type="term" value="F:actin filament binding"/>
    <property type="evidence" value="ECO:0007669"/>
    <property type="project" value="TreeGrafter"/>
</dbReference>
<keyword evidence="15" id="KW-0813">Transport</keyword>
<keyword evidence="34" id="KW-1185">Reference proteome</keyword>
<dbReference type="Gene3D" id="2.30.30.40">
    <property type="entry name" value="SH3 Domains"/>
    <property type="match status" value="1"/>
</dbReference>
<dbReference type="GO" id="GO:0043204">
    <property type="term" value="C:perikaryon"/>
    <property type="evidence" value="ECO:0007669"/>
    <property type="project" value="UniProtKB-SubCell"/>
</dbReference>
<dbReference type="InterPro" id="IPR002108">
    <property type="entry name" value="ADF-H"/>
</dbReference>
<evidence type="ECO:0000256" key="8">
    <source>
        <dbReference type="ARBA" id="ARBA00004466"/>
    </source>
</evidence>
<evidence type="ECO:0000256" key="3">
    <source>
        <dbReference type="ARBA" id="ARBA00004245"/>
    </source>
</evidence>
<dbReference type="PRINTS" id="PR00452">
    <property type="entry name" value="SH3DOMAIN"/>
</dbReference>
<organism evidence="33 34">
    <name type="scientific">Sparus aurata</name>
    <name type="common">Gilthead sea bream</name>
    <dbReference type="NCBI Taxonomy" id="8175"/>
    <lineage>
        <taxon>Eukaryota</taxon>
        <taxon>Metazoa</taxon>
        <taxon>Chordata</taxon>
        <taxon>Craniata</taxon>
        <taxon>Vertebrata</taxon>
        <taxon>Euteleostomi</taxon>
        <taxon>Actinopterygii</taxon>
        <taxon>Neopterygii</taxon>
        <taxon>Teleostei</taxon>
        <taxon>Neoteleostei</taxon>
        <taxon>Acanthomorphata</taxon>
        <taxon>Eupercaria</taxon>
        <taxon>Spariformes</taxon>
        <taxon>Sparidae</taxon>
        <taxon>Sparus</taxon>
    </lineage>
</organism>
<feature type="domain" description="SH3" evidence="31">
    <location>
        <begin position="261"/>
        <end position="319"/>
    </location>
</feature>
<evidence type="ECO:0000256" key="7">
    <source>
        <dbReference type="ARBA" id="ARBA00004413"/>
    </source>
</evidence>
<evidence type="ECO:0000256" key="19">
    <source>
        <dbReference type="ARBA" id="ARBA00022949"/>
    </source>
</evidence>
<dbReference type="GO" id="GO:0030864">
    <property type="term" value="C:cortical actin cytoskeleton"/>
    <property type="evidence" value="ECO:0007669"/>
    <property type="project" value="TreeGrafter"/>
</dbReference>
<dbReference type="Gene3D" id="3.40.20.10">
    <property type="entry name" value="Severin"/>
    <property type="match status" value="1"/>
</dbReference>
<dbReference type="GO" id="GO:0098974">
    <property type="term" value="P:postsynaptic actin cytoskeleton organization"/>
    <property type="evidence" value="ECO:0007669"/>
    <property type="project" value="TreeGrafter"/>
</dbReference>
<keyword evidence="22" id="KW-0175">Coiled coil</keyword>
<dbReference type="GO" id="GO:0030425">
    <property type="term" value="C:dendrite"/>
    <property type="evidence" value="ECO:0007669"/>
    <property type="project" value="UniProtKB-SubCell"/>
</dbReference>
<evidence type="ECO:0000313" key="33">
    <source>
        <dbReference type="Ensembl" id="ENSSAUP00010029633.1"/>
    </source>
</evidence>
<evidence type="ECO:0000256" key="16">
    <source>
        <dbReference type="ARBA" id="ARBA00022475"/>
    </source>
</evidence>
<evidence type="ECO:0000256" key="22">
    <source>
        <dbReference type="ARBA" id="ARBA00023054"/>
    </source>
</evidence>
<keyword evidence="14 29" id="KW-0728">SH3 domain</keyword>
<evidence type="ECO:0000256" key="2">
    <source>
        <dbReference type="ARBA" id="ARBA00004188"/>
    </source>
</evidence>
<dbReference type="GO" id="GO:0030027">
    <property type="term" value="C:lamellipodium"/>
    <property type="evidence" value="ECO:0007669"/>
    <property type="project" value="UniProtKB-SubCell"/>
</dbReference>
<evidence type="ECO:0000256" key="9">
    <source>
        <dbReference type="ARBA" id="ARBA00004484"/>
    </source>
</evidence>
<keyword evidence="20" id="KW-0770">Synapse</keyword>
<evidence type="ECO:0000256" key="4">
    <source>
        <dbReference type="ARBA" id="ARBA00004255"/>
    </source>
</evidence>
<dbReference type="Proteomes" id="UP000472265">
    <property type="component" value="Chromosome 12"/>
</dbReference>
<evidence type="ECO:0000313" key="34">
    <source>
        <dbReference type="Proteomes" id="UP000472265"/>
    </source>
</evidence>
<dbReference type="GO" id="GO:0030427">
    <property type="term" value="C:site of polarized growth"/>
    <property type="evidence" value="ECO:0007669"/>
    <property type="project" value="TreeGrafter"/>
</dbReference>
<dbReference type="GO" id="GO:0000139">
    <property type="term" value="C:Golgi membrane"/>
    <property type="evidence" value="ECO:0007669"/>
    <property type="project" value="UniProtKB-SubCell"/>
</dbReference>
<dbReference type="PANTHER" id="PTHR10829">
    <property type="entry name" value="CORTACTIN AND DREBRIN"/>
    <property type="match status" value="1"/>
</dbReference>
<keyword evidence="23" id="KW-0472">Membrane</keyword>
<evidence type="ECO:0000256" key="27">
    <source>
        <dbReference type="ARBA" id="ARBA00023329"/>
    </source>
</evidence>
<dbReference type="GO" id="GO:0002102">
    <property type="term" value="C:podosome"/>
    <property type="evidence" value="ECO:0007669"/>
    <property type="project" value="UniProtKB-SubCell"/>
</dbReference>
<accession>A0A671VRM5</accession>
<dbReference type="PANTHER" id="PTHR10829:SF12">
    <property type="entry name" value="DREBRIN-LIKE PROTEIN"/>
    <property type="match status" value="1"/>
</dbReference>
<dbReference type="InterPro" id="IPR001452">
    <property type="entry name" value="SH3_domain"/>
</dbReference>
<evidence type="ECO:0000256" key="18">
    <source>
        <dbReference type="ARBA" id="ARBA00022753"/>
    </source>
</evidence>
<reference evidence="33" key="1">
    <citation type="submission" date="2021-04" db="EMBL/GenBank/DDBJ databases">
        <authorList>
            <consortium name="Wellcome Sanger Institute Data Sharing"/>
        </authorList>
    </citation>
    <scope>NUCLEOTIDE SEQUENCE [LARGE SCALE GENOMIC DNA]</scope>
</reference>
<evidence type="ECO:0000256" key="21">
    <source>
        <dbReference type="ARBA" id="ARBA00023034"/>
    </source>
</evidence>
<protein>
    <submittedName>
        <fullName evidence="33">Drebrin-like a</fullName>
    </submittedName>
</protein>
<keyword evidence="19" id="KW-0965">Cell junction</keyword>
<evidence type="ECO:0000256" key="6">
    <source>
        <dbReference type="ARBA" id="ARBA00004412"/>
    </source>
</evidence>
<dbReference type="InterPro" id="IPR035717">
    <property type="entry name" value="Drebrin-like_SH3"/>
</dbReference>
<dbReference type="CDD" id="cd11960">
    <property type="entry name" value="SH3_Abp1_eu"/>
    <property type="match status" value="1"/>
</dbReference>
<dbReference type="FunFam" id="2.30.30.40:FF:000046">
    <property type="entry name" value="Drebrin-like protein isoform B"/>
    <property type="match status" value="1"/>
</dbReference>
<evidence type="ECO:0000256" key="13">
    <source>
        <dbReference type="ARBA" id="ARBA00011039"/>
    </source>
</evidence>
<evidence type="ECO:0000256" key="14">
    <source>
        <dbReference type="ARBA" id="ARBA00022443"/>
    </source>
</evidence>
<evidence type="ECO:0000259" key="32">
    <source>
        <dbReference type="PROSITE" id="PS51263"/>
    </source>
</evidence>
<evidence type="ECO:0000256" key="15">
    <source>
        <dbReference type="ARBA" id="ARBA00022448"/>
    </source>
</evidence>
<dbReference type="SMART" id="SM00102">
    <property type="entry name" value="ADF"/>
    <property type="match status" value="1"/>
</dbReference>
<evidence type="ECO:0000256" key="5">
    <source>
        <dbReference type="ARBA" id="ARBA00004279"/>
    </source>
</evidence>
<evidence type="ECO:0000259" key="31">
    <source>
        <dbReference type="PROSITE" id="PS50002"/>
    </source>
</evidence>
<dbReference type="SUPFAM" id="SSF50044">
    <property type="entry name" value="SH3-domain"/>
    <property type="match status" value="1"/>
</dbReference>
<dbReference type="GO" id="GO:0030665">
    <property type="term" value="C:clathrin-coated vesicle membrane"/>
    <property type="evidence" value="ECO:0007669"/>
    <property type="project" value="UniProtKB-SubCell"/>
</dbReference>
<dbReference type="AlphaFoldDB" id="A0A671VRM5"/>
<dbReference type="Pfam" id="PF14604">
    <property type="entry name" value="SH3_9"/>
    <property type="match status" value="1"/>
</dbReference>
<keyword evidence="21" id="KW-0333">Golgi apparatus</keyword>
<dbReference type="SUPFAM" id="SSF55753">
    <property type="entry name" value="Actin depolymerizing proteins"/>
    <property type="match status" value="1"/>
</dbReference>
<dbReference type="GO" id="GO:0030833">
    <property type="term" value="P:regulation of actin filament polymerization"/>
    <property type="evidence" value="ECO:0007669"/>
    <property type="project" value="TreeGrafter"/>
</dbReference>
<evidence type="ECO:0000256" key="12">
    <source>
        <dbReference type="ARBA" id="ARBA00004544"/>
    </source>
</evidence>
<keyword evidence="24" id="KW-0009">Actin-binding</keyword>
<reference evidence="33" key="3">
    <citation type="submission" date="2025-09" db="UniProtKB">
        <authorList>
            <consortium name="Ensembl"/>
        </authorList>
    </citation>
    <scope>IDENTIFICATION</scope>
</reference>
<dbReference type="FunFam" id="3.40.20.10:FF:000011">
    <property type="entry name" value="Drebrin-like protein B"/>
    <property type="match status" value="1"/>
</dbReference>
<dbReference type="GO" id="GO:0005769">
    <property type="term" value="C:early endosome"/>
    <property type="evidence" value="ECO:0007669"/>
    <property type="project" value="UniProtKB-SubCell"/>
</dbReference>
<keyword evidence="18" id="KW-0967">Endosome</keyword>
<dbReference type="GO" id="GO:0005829">
    <property type="term" value="C:cytosol"/>
    <property type="evidence" value="ECO:0007669"/>
    <property type="project" value="UniProtKB-SubCell"/>
</dbReference>
<dbReference type="GO" id="GO:0001726">
    <property type="term" value="C:ruffle"/>
    <property type="evidence" value="ECO:0007669"/>
    <property type="project" value="UniProtKB-SubCell"/>
</dbReference>
<keyword evidence="27" id="KW-0968">Cytoplasmic vesicle</keyword>
<dbReference type="InterPro" id="IPR029006">
    <property type="entry name" value="ADF-H/Gelsolin-like_dom_sf"/>
</dbReference>